<proteinExistence type="predicted"/>
<dbReference type="PANTHER" id="PTHR38926:SF2">
    <property type="entry name" value="F-BOX_LRR-REPEAT PROTEIN 21-RELATED"/>
    <property type="match status" value="1"/>
</dbReference>
<evidence type="ECO:0000256" key="1">
    <source>
        <dbReference type="SAM" id="MobiDB-lite"/>
    </source>
</evidence>
<gene>
    <name evidence="3" type="ORF">Cni_G01116</name>
</gene>
<dbReference type="SUPFAM" id="SSF81383">
    <property type="entry name" value="F-box domain"/>
    <property type="match status" value="1"/>
</dbReference>
<organism evidence="3 4">
    <name type="scientific">Canna indica</name>
    <name type="common">Indian-shot</name>
    <dbReference type="NCBI Taxonomy" id="4628"/>
    <lineage>
        <taxon>Eukaryota</taxon>
        <taxon>Viridiplantae</taxon>
        <taxon>Streptophyta</taxon>
        <taxon>Embryophyta</taxon>
        <taxon>Tracheophyta</taxon>
        <taxon>Spermatophyta</taxon>
        <taxon>Magnoliopsida</taxon>
        <taxon>Liliopsida</taxon>
        <taxon>Zingiberales</taxon>
        <taxon>Cannaceae</taxon>
        <taxon>Canna</taxon>
    </lineage>
</organism>
<dbReference type="Gene3D" id="3.80.10.10">
    <property type="entry name" value="Ribonuclease Inhibitor"/>
    <property type="match status" value="1"/>
</dbReference>
<dbReference type="AlphaFoldDB" id="A0AAQ3Q0L6"/>
<feature type="region of interest" description="Disordered" evidence="1">
    <location>
        <begin position="1"/>
        <end position="29"/>
    </location>
</feature>
<evidence type="ECO:0000313" key="3">
    <source>
        <dbReference type="EMBL" id="WOK92425.1"/>
    </source>
</evidence>
<dbReference type="Proteomes" id="UP001327560">
    <property type="component" value="Chromosome 1"/>
</dbReference>
<accession>A0AAQ3Q0L6</accession>
<feature type="compositionally biased region" description="Polar residues" evidence="1">
    <location>
        <begin position="14"/>
        <end position="23"/>
    </location>
</feature>
<dbReference type="PANTHER" id="PTHR38926">
    <property type="entry name" value="F-BOX DOMAIN CONTAINING PROTEIN, EXPRESSED"/>
    <property type="match status" value="1"/>
</dbReference>
<dbReference type="SUPFAM" id="SSF52047">
    <property type="entry name" value="RNI-like"/>
    <property type="match status" value="1"/>
</dbReference>
<dbReference type="InterPro" id="IPR032675">
    <property type="entry name" value="LRR_dom_sf"/>
</dbReference>
<dbReference type="Pfam" id="PF12937">
    <property type="entry name" value="F-box-like"/>
    <property type="match status" value="1"/>
</dbReference>
<dbReference type="InterPro" id="IPR001810">
    <property type="entry name" value="F-box_dom"/>
</dbReference>
<evidence type="ECO:0000259" key="2">
    <source>
        <dbReference type="Pfam" id="PF12937"/>
    </source>
</evidence>
<feature type="compositionally biased region" description="Low complexity" evidence="1">
    <location>
        <begin position="104"/>
        <end position="114"/>
    </location>
</feature>
<feature type="domain" description="F-box" evidence="2">
    <location>
        <begin position="193"/>
        <end position="234"/>
    </location>
</feature>
<sequence>MSIPCLPRDRRSSPPATEQNSSWEPPFILTPYSVPALQGGSISTRVTRRASRAAATGVWSCPSPASPRSRHGSDASHHPRFRRWSTVMESVVPKRRPPLPSADPPSSDASASPPRVHPGSAAMDRVLESILALPDPFVALELSLERLLDSILLEAEKDRLVDNAMEAGSALLEAAKRSARRRASKHNSYSWPLPSDLTIKVFSKLDTQSLCHAAASCSMFNKCATDPMCYENIDLIAEVPKVNNTVVSTMIQRAGKRLQSLKLGIRPTSASTTELSRPLYYSTRNPMDSSGLSWSQKRPRQGKETSLLTRSCLLALSVDDGAAGTLLRRLHLYNIEKMDTSALHTALSACPCLLDLEVVGLHVELRRTLDAVSTNCHHLERLLFESSDSGRDDSLNTSTCNDLVNGCPNLKSLGLRGFKLHDQKVRILVKGFHHLNFVDFSTSYSITGAFLRNLGGGTNAYPLEVLILRDCLHLKEVEVSHLLSAMLAGDFKLLRYLDISNKDGLSADNDWNYRCYNPCTLLISQVLKQRPELCVLAKFPQEGSLVDIDLISDGELSSGASSPRFYSLPLDSLDSYLAISSENSYSSDQGSGNEDIPDLNFPLYDVDSFDELEFP</sequence>
<dbReference type="EMBL" id="CP136890">
    <property type="protein sequence ID" value="WOK92425.1"/>
    <property type="molecule type" value="Genomic_DNA"/>
</dbReference>
<protein>
    <submittedName>
        <fullName evidence="3">F-box protein</fullName>
    </submittedName>
</protein>
<dbReference type="InterPro" id="IPR036047">
    <property type="entry name" value="F-box-like_dom_sf"/>
</dbReference>
<name>A0AAQ3Q0L6_9LILI</name>
<feature type="region of interest" description="Disordered" evidence="1">
    <location>
        <begin position="54"/>
        <end position="119"/>
    </location>
</feature>
<keyword evidence="4" id="KW-1185">Reference proteome</keyword>
<reference evidence="3 4" key="1">
    <citation type="submission" date="2023-10" db="EMBL/GenBank/DDBJ databases">
        <title>Chromosome-scale genome assembly provides insights into flower coloration mechanisms of Canna indica.</title>
        <authorList>
            <person name="Li C."/>
        </authorList>
    </citation>
    <scope>NUCLEOTIDE SEQUENCE [LARGE SCALE GENOMIC DNA]</scope>
    <source>
        <tissue evidence="3">Flower</tissue>
    </source>
</reference>
<evidence type="ECO:0000313" key="4">
    <source>
        <dbReference type="Proteomes" id="UP001327560"/>
    </source>
</evidence>